<evidence type="ECO:0000313" key="2">
    <source>
        <dbReference type="Proteomes" id="UP000515129"/>
    </source>
</evidence>
<dbReference type="PROSITE" id="PS50994">
    <property type="entry name" value="INTEGRASE"/>
    <property type="match status" value="1"/>
</dbReference>
<evidence type="ECO:0000313" key="3">
    <source>
        <dbReference type="RefSeq" id="XP_026112903.1"/>
    </source>
</evidence>
<organism evidence="2 3">
    <name type="scientific">Carassius auratus</name>
    <name type="common">Goldfish</name>
    <dbReference type="NCBI Taxonomy" id="7957"/>
    <lineage>
        <taxon>Eukaryota</taxon>
        <taxon>Metazoa</taxon>
        <taxon>Chordata</taxon>
        <taxon>Craniata</taxon>
        <taxon>Vertebrata</taxon>
        <taxon>Euteleostomi</taxon>
        <taxon>Actinopterygii</taxon>
        <taxon>Neopterygii</taxon>
        <taxon>Teleostei</taxon>
        <taxon>Ostariophysi</taxon>
        <taxon>Cypriniformes</taxon>
        <taxon>Cyprinidae</taxon>
        <taxon>Cyprininae</taxon>
        <taxon>Carassius</taxon>
    </lineage>
</organism>
<dbReference type="SUPFAM" id="SSF53098">
    <property type="entry name" value="Ribonuclease H-like"/>
    <property type="match status" value="1"/>
</dbReference>
<dbReference type="RefSeq" id="XP_026112903.1">
    <property type="nucleotide sequence ID" value="XM_026257118.1"/>
</dbReference>
<dbReference type="OrthoDB" id="2686689at2759"/>
<proteinExistence type="predicted"/>
<evidence type="ECO:0000259" key="1">
    <source>
        <dbReference type="PROSITE" id="PS50994"/>
    </source>
</evidence>
<name>A0A6P6NW82_CARAU</name>
<dbReference type="PANTHER" id="PTHR46791:SF11">
    <property type="entry name" value="INTEGRASE CATALYTIC DOMAIN-CONTAINING PROTEIN"/>
    <property type="match status" value="1"/>
</dbReference>
<dbReference type="KEGG" id="caua:113091540"/>
<protein>
    <submittedName>
        <fullName evidence="3">Uncharacterized protein LOC113091540</fullName>
    </submittedName>
</protein>
<dbReference type="GO" id="GO:0015074">
    <property type="term" value="P:DNA integration"/>
    <property type="evidence" value="ECO:0007669"/>
    <property type="project" value="InterPro"/>
</dbReference>
<dbReference type="InterPro" id="IPR058913">
    <property type="entry name" value="Integrase_dom_put"/>
</dbReference>
<gene>
    <name evidence="3" type="primary">LOC113091540</name>
</gene>
<accession>A0A6P6NW82</accession>
<keyword evidence="2" id="KW-1185">Reference proteome</keyword>
<dbReference type="PANTHER" id="PTHR46791">
    <property type="entry name" value="EXPRESSED PROTEIN"/>
    <property type="match status" value="1"/>
</dbReference>
<feature type="domain" description="Integrase catalytic" evidence="1">
    <location>
        <begin position="206"/>
        <end position="389"/>
    </location>
</feature>
<reference evidence="3" key="1">
    <citation type="submission" date="2025-08" db="UniProtKB">
        <authorList>
            <consortium name="RefSeq"/>
        </authorList>
    </citation>
    <scope>IDENTIFICATION</scope>
    <source>
        <strain evidence="3">Wakin</strain>
        <tissue evidence="3">Muscle</tissue>
    </source>
</reference>
<dbReference type="Pfam" id="PF24764">
    <property type="entry name" value="rva_4"/>
    <property type="match status" value="1"/>
</dbReference>
<dbReference type="InterPro" id="IPR001584">
    <property type="entry name" value="Integrase_cat-core"/>
</dbReference>
<sequence length="473" mass="54214">MSEQLRHHIYQRLLHKIELGFNTTPLNLDYFEFVCRQELYLLHALSNHVEVHPAITQALQDLFDLVKAQLEHPDTCFTVEVAAGTTGRPKILIGEQCLKEMLHTRLPVSCIAKLMGVSRSTVFRRMEEYELSVRNMYSSISDDELDGLVASIKNHLPNAGYRMVRGRLESIGHSVQWRRIAASMHRVDSVGIISRLSSLGCVVRRVYSVPGPLSLVHVDTNHKLIRYNIVIFGGVDGFSRKIMYLNAATNNCASTAFHFFLEATHLHGLPSRVRADQGVENVDIARFMFTVRGTDRGSFISGKSVHNQRIERLWRDVWISVSSKYYNLLHSLEEDDLLDISCTDDIFCVHYAILPRLKRDLEIFTEGWNHHPLRTEGNRSPTQIWEIARMLNTNVHSENFADLQEPDIDWDTAVDFDGPDSETGVIVPEYECPLTEEEMTELQSLVDQADPNIDDEQLYILCYQHIKRLQTHS</sequence>
<dbReference type="InterPro" id="IPR012337">
    <property type="entry name" value="RNaseH-like_sf"/>
</dbReference>
<dbReference type="AlphaFoldDB" id="A0A6P6NW82"/>
<dbReference type="GeneID" id="113091540"/>
<dbReference type="Proteomes" id="UP000515129">
    <property type="component" value="Unplaced"/>
</dbReference>